<dbReference type="PANTHER" id="PTHR43798:SF5">
    <property type="entry name" value="MONOACYLGLYCEROL LIPASE ABHD6"/>
    <property type="match status" value="1"/>
</dbReference>
<evidence type="ECO:0000256" key="1">
    <source>
        <dbReference type="SAM" id="SignalP"/>
    </source>
</evidence>
<dbReference type="GO" id="GO:0016787">
    <property type="term" value="F:hydrolase activity"/>
    <property type="evidence" value="ECO:0007669"/>
    <property type="project" value="UniProtKB-KW"/>
</dbReference>
<evidence type="ECO:0000259" key="2">
    <source>
        <dbReference type="Pfam" id="PF00561"/>
    </source>
</evidence>
<feature type="signal peptide" evidence="1">
    <location>
        <begin position="1"/>
        <end position="20"/>
    </location>
</feature>
<evidence type="ECO:0000313" key="3">
    <source>
        <dbReference type="EMBL" id="MFC3679015.1"/>
    </source>
</evidence>
<dbReference type="PRINTS" id="PR00111">
    <property type="entry name" value="ABHYDROLASE"/>
</dbReference>
<dbReference type="RefSeq" id="WP_376864612.1">
    <property type="nucleotide sequence ID" value="NZ_JBHRYB010000001.1"/>
</dbReference>
<accession>A0ABV7VP10</accession>
<dbReference type="PANTHER" id="PTHR43798">
    <property type="entry name" value="MONOACYLGLYCEROL LIPASE"/>
    <property type="match status" value="1"/>
</dbReference>
<dbReference type="Gene3D" id="3.40.50.1820">
    <property type="entry name" value="alpha/beta hydrolase"/>
    <property type="match status" value="1"/>
</dbReference>
<sequence>MLTLVRLLLLSSVLSLTACADVQEQIFDLGLEAERSLSGLQLRHIQVAQHHWSYLDSAPQSADKPVILMLHGFAVDKDNWLRFARHFDDYRVIAPDLPGHGETSYNPRLTYDFAQQAQWLHDFVEALQLSAVNIVGNSMGGGIALMYSHQNSDTVRSITLIDAAGVYPPHKSELQEILDRGGKNPLIVESLEDFTALSEFAMAKQPFLPWPAKNVLARRAMARNDINKKIFADIHAAAEVAKQNDDNLKMLQQIHQPVLILWGEKDRALDVSSVAVFEQYLPDSRSFIFPQLGHAPMLEAPDDSAALVREFLAGLPAAALAQQ</sequence>
<keyword evidence="1" id="KW-0732">Signal</keyword>
<dbReference type="Pfam" id="PF00561">
    <property type="entry name" value="Abhydrolase_1"/>
    <property type="match status" value="1"/>
</dbReference>
<dbReference type="SUPFAM" id="SSF53474">
    <property type="entry name" value="alpha/beta-Hydrolases"/>
    <property type="match status" value="1"/>
</dbReference>
<dbReference type="EMBL" id="JBHRYB010000001">
    <property type="protein sequence ID" value="MFC3679015.1"/>
    <property type="molecule type" value="Genomic_DNA"/>
</dbReference>
<keyword evidence="3" id="KW-0378">Hydrolase</keyword>
<gene>
    <name evidence="3" type="ORF">ACFOMG_02665</name>
</gene>
<dbReference type="Proteomes" id="UP001595722">
    <property type="component" value="Unassembled WGS sequence"/>
</dbReference>
<feature type="domain" description="AB hydrolase-1" evidence="2">
    <location>
        <begin position="65"/>
        <end position="301"/>
    </location>
</feature>
<reference evidence="4" key="1">
    <citation type="journal article" date="2019" name="Int. J. Syst. Evol. Microbiol.">
        <title>The Global Catalogue of Microorganisms (GCM) 10K type strain sequencing project: providing services to taxonomists for standard genome sequencing and annotation.</title>
        <authorList>
            <consortium name="The Broad Institute Genomics Platform"/>
            <consortium name="The Broad Institute Genome Sequencing Center for Infectious Disease"/>
            <person name="Wu L."/>
            <person name="Ma J."/>
        </authorList>
    </citation>
    <scope>NUCLEOTIDE SEQUENCE [LARGE SCALE GENOMIC DNA]</scope>
    <source>
        <strain evidence="4">KCTC 42424</strain>
    </source>
</reference>
<evidence type="ECO:0000313" key="4">
    <source>
        <dbReference type="Proteomes" id="UP001595722"/>
    </source>
</evidence>
<comment type="caution">
    <text evidence="3">The sequence shown here is derived from an EMBL/GenBank/DDBJ whole genome shotgun (WGS) entry which is preliminary data.</text>
</comment>
<keyword evidence="4" id="KW-1185">Reference proteome</keyword>
<dbReference type="InterPro" id="IPR029058">
    <property type="entry name" value="AB_hydrolase_fold"/>
</dbReference>
<dbReference type="InterPro" id="IPR000073">
    <property type="entry name" value="AB_hydrolase_1"/>
</dbReference>
<dbReference type="PROSITE" id="PS51257">
    <property type="entry name" value="PROKAR_LIPOPROTEIN"/>
    <property type="match status" value="1"/>
</dbReference>
<name>A0ABV7VP10_9GAMM</name>
<proteinExistence type="predicted"/>
<protein>
    <submittedName>
        <fullName evidence="3">Alpha/beta fold hydrolase</fullName>
    </submittedName>
</protein>
<dbReference type="InterPro" id="IPR050266">
    <property type="entry name" value="AB_hydrolase_sf"/>
</dbReference>
<feature type="chain" id="PRO_5045495252" evidence="1">
    <location>
        <begin position="21"/>
        <end position="323"/>
    </location>
</feature>
<organism evidence="3 4">
    <name type="scientific">Bacterioplanoides pacificum</name>
    <dbReference type="NCBI Taxonomy" id="1171596"/>
    <lineage>
        <taxon>Bacteria</taxon>
        <taxon>Pseudomonadati</taxon>
        <taxon>Pseudomonadota</taxon>
        <taxon>Gammaproteobacteria</taxon>
        <taxon>Oceanospirillales</taxon>
        <taxon>Oceanospirillaceae</taxon>
        <taxon>Bacterioplanoides</taxon>
    </lineage>
</organism>